<sequence length="193" mass="21868">MWSKEQILQHLKENLKESRYNHTLGVVDMAKRLADINGVDQERAELAALIHDCAKNLHIDELFKILQDNSIEVDEIERISPQLLHGKVGAVLGEKLMNISDKEILSAVKYHTTGKANMSTLEKIIYIADYIEPNRNFDGVDKLREITIENLDRGVLGGIDNTLVYIIKNGGLIHPNTVEARNYLINTLKEVNK</sequence>
<dbReference type="EC" id="3.6.1.41" evidence="1"/>
<dbReference type="GO" id="GO:0000166">
    <property type="term" value="F:nucleotide binding"/>
    <property type="evidence" value="ECO:0007669"/>
    <property type="project" value="UniProtKB-KW"/>
</dbReference>
<comment type="catalytic activity">
    <reaction evidence="6">
        <text>P(1),P(4)-bis(5'-adenosyl) tetraphosphate + H2O = 2 ADP + 2 H(+)</text>
        <dbReference type="Rhea" id="RHEA:24252"/>
        <dbReference type="ChEBI" id="CHEBI:15377"/>
        <dbReference type="ChEBI" id="CHEBI:15378"/>
        <dbReference type="ChEBI" id="CHEBI:58141"/>
        <dbReference type="ChEBI" id="CHEBI:456216"/>
        <dbReference type="EC" id="3.6.1.41"/>
    </reaction>
</comment>
<feature type="domain" description="HD" evidence="7">
    <location>
        <begin position="19"/>
        <end position="134"/>
    </location>
</feature>
<keyword evidence="3" id="KW-0547">Nucleotide-binding</keyword>
<comment type="caution">
    <text evidence="8">The sequence shown here is derived from an EMBL/GenBank/DDBJ whole genome shotgun (WGS) entry which is preliminary data.</text>
</comment>
<keyword evidence="5" id="KW-0408">Iron</keyword>
<evidence type="ECO:0000256" key="3">
    <source>
        <dbReference type="ARBA" id="ARBA00022741"/>
    </source>
</evidence>
<evidence type="ECO:0000256" key="1">
    <source>
        <dbReference type="ARBA" id="ARBA00012506"/>
    </source>
</evidence>
<dbReference type="Gene3D" id="1.10.3210.10">
    <property type="entry name" value="Hypothetical protein af1432"/>
    <property type="match status" value="1"/>
</dbReference>
<dbReference type="PROSITE" id="PS51831">
    <property type="entry name" value="HD"/>
    <property type="match status" value="1"/>
</dbReference>
<dbReference type="InterPro" id="IPR051094">
    <property type="entry name" value="Diverse_Catalytic_Enzymes"/>
</dbReference>
<dbReference type="SMART" id="SM00471">
    <property type="entry name" value="HDc"/>
    <property type="match status" value="1"/>
</dbReference>
<dbReference type="EMBL" id="JAESWA010000029">
    <property type="protein sequence ID" value="MBL4934035.1"/>
    <property type="molecule type" value="Genomic_DNA"/>
</dbReference>
<dbReference type="RefSeq" id="WP_202769496.1">
    <property type="nucleotide sequence ID" value="NZ_JAESWA010000029.1"/>
</dbReference>
<protein>
    <recommendedName>
        <fullName evidence="1">bis(5'-nucleosyl)-tetraphosphatase (symmetrical)</fullName>
        <ecNumber evidence="1">3.6.1.41</ecNumber>
    </recommendedName>
</protein>
<dbReference type="InterPro" id="IPR006674">
    <property type="entry name" value="HD_domain"/>
</dbReference>
<evidence type="ECO:0000256" key="2">
    <source>
        <dbReference type="ARBA" id="ARBA00022723"/>
    </source>
</evidence>
<dbReference type="CDD" id="cd00077">
    <property type="entry name" value="HDc"/>
    <property type="match status" value="1"/>
</dbReference>
<dbReference type="AlphaFoldDB" id="A0A937K6M0"/>
<evidence type="ECO:0000256" key="5">
    <source>
        <dbReference type="ARBA" id="ARBA00023004"/>
    </source>
</evidence>
<dbReference type="Pfam" id="PF01966">
    <property type="entry name" value="HD"/>
    <property type="match status" value="1"/>
</dbReference>
<gene>
    <name evidence="8" type="primary">yqeK</name>
    <name evidence="8" type="ORF">JK634_19790</name>
</gene>
<dbReference type="Proteomes" id="UP000623681">
    <property type="component" value="Unassembled WGS sequence"/>
</dbReference>
<dbReference type="GO" id="GO:0046872">
    <property type="term" value="F:metal ion binding"/>
    <property type="evidence" value="ECO:0007669"/>
    <property type="project" value="UniProtKB-KW"/>
</dbReference>
<dbReference type="GO" id="GO:0008803">
    <property type="term" value="F:bis(5'-nucleosyl)-tetraphosphatase (symmetrical) activity"/>
    <property type="evidence" value="ECO:0007669"/>
    <property type="project" value="UniProtKB-EC"/>
</dbReference>
<dbReference type="InterPro" id="IPR005249">
    <property type="entry name" value="YqeK"/>
</dbReference>
<dbReference type="PANTHER" id="PTHR35795">
    <property type="entry name" value="SLR1885 PROTEIN"/>
    <property type="match status" value="1"/>
</dbReference>
<dbReference type="NCBIfam" id="TIGR00488">
    <property type="entry name" value="bis(5'-nucleosyl)-tetraphosphatase (symmetrical) YqeK"/>
    <property type="match status" value="1"/>
</dbReference>
<evidence type="ECO:0000256" key="4">
    <source>
        <dbReference type="ARBA" id="ARBA00022801"/>
    </source>
</evidence>
<organism evidence="8 9">
    <name type="scientific">Clostridium paridis</name>
    <dbReference type="NCBI Taxonomy" id="2803863"/>
    <lineage>
        <taxon>Bacteria</taxon>
        <taxon>Bacillati</taxon>
        <taxon>Bacillota</taxon>
        <taxon>Clostridia</taxon>
        <taxon>Eubacteriales</taxon>
        <taxon>Clostridiaceae</taxon>
        <taxon>Clostridium</taxon>
    </lineage>
</organism>
<dbReference type="SUPFAM" id="SSF109604">
    <property type="entry name" value="HD-domain/PDEase-like"/>
    <property type="match status" value="1"/>
</dbReference>
<name>A0A937K6M0_9CLOT</name>
<dbReference type="InterPro" id="IPR003607">
    <property type="entry name" value="HD/PDEase_dom"/>
</dbReference>
<evidence type="ECO:0000256" key="6">
    <source>
        <dbReference type="ARBA" id="ARBA00049417"/>
    </source>
</evidence>
<accession>A0A937K6M0</accession>
<proteinExistence type="predicted"/>
<evidence type="ECO:0000313" key="9">
    <source>
        <dbReference type="Proteomes" id="UP000623681"/>
    </source>
</evidence>
<evidence type="ECO:0000313" key="8">
    <source>
        <dbReference type="EMBL" id="MBL4934035.1"/>
    </source>
</evidence>
<keyword evidence="4 8" id="KW-0378">Hydrolase</keyword>
<keyword evidence="9" id="KW-1185">Reference proteome</keyword>
<dbReference type="PANTHER" id="PTHR35795:SF1">
    <property type="entry name" value="BIS(5'-NUCLEOSYL)-TETRAPHOSPHATASE, SYMMETRICAL"/>
    <property type="match status" value="1"/>
</dbReference>
<reference evidence="8" key="1">
    <citation type="submission" date="2021-01" db="EMBL/GenBank/DDBJ databases">
        <title>Genome public.</title>
        <authorList>
            <person name="Liu C."/>
            <person name="Sun Q."/>
        </authorList>
    </citation>
    <scope>NUCLEOTIDE SEQUENCE</scope>
    <source>
        <strain evidence="8">YIM B02565</strain>
    </source>
</reference>
<keyword evidence="2" id="KW-0479">Metal-binding</keyword>
<evidence type="ECO:0000259" key="7">
    <source>
        <dbReference type="PROSITE" id="PS51831"/>
    </source>
</evidence>